<sequence length="81" mass="9131">MEGLSKVSEIILSDRHVLEVSLGHGRDPGREISAPRHRLKREAATIVVEIKASNRHRCRTSHCTTLSTTMKNGKKEMQQLI</sequence>
<protein>
    <submittedName>
        <fullName evidence="1">Uncharacterized protein</fullName>
    </submittedName>
</protein>
<proteinExistence type="predicted"/>
<reference evidence="1" key="2">
    <citation type="submission" date="2021-03" db="UniProtKB">
        <authorList>
            <consortium name="EnsemblPlants"/>
        </authorList>
    </citation>
    <scope>IDENTIFICATION</scope>
</reference>
<evidence type="ECO:0000313" key="1">
    <source>
        <dbReference type="EnsemblPlants" id="cds.evm.model.08.1265"/>
    </source>
</evidence>
<accession>A0A803Q850</accession>
<dbReference type="Proteomes" id="UP000596661">
    <property type="component" value="Chromosome 8"/>
</dbReference>
<dbReference type="AlphaFoldDB" id="A0A803Q850"/>
<dbReference type="Gramene" id="evm.model.08.1265">
    <property type="protein sequence ID" value="cds.evm.model.08.1265"/>
    <property type="gene ID" value="evm.TU.08.1265"/>
</dbReference>
<keyword evidence="2" id="KW-1185">Reference proteome</keyword>
<reference evidence="1" key="1">
    <citation type="submission" date="2018-11" db="EMBL/GenBank/DDBJ databases">
        <authorList>
            <person name="Grassa J C."/>
        </authorList>
    </citation>
    <scope>NUCLEOTIDE SEQUENCE [LARGE SCALE GENOMIC DNA]</scope>
</reference>
<dbReference type="EnsemblPlants" id="evm.model.08.1265">
    <property type="protein sequence ID" value="cds.evm.model.08.1265"/>
    <property type="gene ID" value="evm.TU.08.1265"/>
</dbReference>
<name>A0A803Q850_CANSA</name>
<organism evidence="1 2">
    <name type="scientific">Cannabis sativa</name>
    <name type="common">Hemp</name>
    <name type="synonym">Marijuana</name>
    <dbReference type="NCBI Taxonomy" id="3483"/>
    <lineage>
        <taxon>Eukaryota</taxon>
        <taxon>Viridiplantae</taxon>
        <taxon>Streptophyta</taxon>
        <taxon>Embryophyta</taxon>
        <taxon>Tracheophyta</taxon>
        <taxon>Spermatophyta</taxon>
        <taxon>Magnoliopsida</taxon>
        <taxon>eudicotyledons</taxon>
        <taxon>Gunneridae</taxon>
        <taxon>Pentapetalae</taxon>
        <taxon>rosids</taxon>
        <taxon>fabids</taxon>
        <taxon>Rosales</taxon>
        <taxon>Cannabaceae</taxon>
        <taxon>Cannabis</taxon>
    </lineage>
</organism>
<evidence type="ECO:0000313" key="2">
    <source>
        <dbReference type="Proteomes" id="UP000596661"/>
    </source>
</evidence>
<dbReference type="EMBL" id="UZAU01000706">
    <property type="status" value="NOT_ANNOTATED_CDS"/>
    <property type="molecule type" value="Genomic_DNA"/>
</dbReference>